<evidence type="ECO:0000313" key="2">
    <source>
        <dbReference type="EMBL" id="GDY50454.1"/>
    </source>
</evidence>
<evidence type="ECO:0000256" key="1">
    <source>
        <dbReference type="SAM" id="MobiDB-lite"/>
    </source>
</evidence>
<feature type="region of interest" description="Disordered" evidence="1">
    <location>
        <begin position="1"/>
        <end position="84"/>
    </location>
</feature>
<feature type="compositionally biased region" description="Basic and acidic residues" evidence="1">
    <location>
        <begin position="71"/>
        <end position="84"/>
    </location>
</feature>
<dbReference type="EMBL" id="BJHW01000001">
    <property type="protein sequence ID" value="GDY50454.1"/>
    <property type="molecule type" value="Genomic_DNA"/>
</dbReference>
<organism evidence="2 3">
    <name type="scientific">Streptomyces violaceusniger</name>
    <dbReference type="NCBI Taxonomy" id="68280"/>
    <lineage>
        <taxon>Bacteria</taxon>
        <taxon>Bacillati</taxon>
        <taxon>Actinomycetota</taxon>
        <taxon>Actinomycetes</taxon>
        <taxon>Kitasatosporales</taxon>
        <taxon>Streptomycetaceae</taxon>
        <taxon>Streptomyces</taxon>
        <taxon>Streptomyces violaceusniger group</taxon>
    </lineage>
</organism>
<comment type="caution">
    <text evidence="2">The sequence shown here is derived from an EMBL/GenBank/DDBJ whole genome shotgun (WGS) entry which is preliminary data.</text>
</comment>
<keyword evidence="3" id="KW-1185">Reference proteome</keyword>
<proteinExistence type="predicted"/>
<dbReference type="Proteomes" id="UP000301309">
    <property type="component" value="Unassembled WGS sequence"/>
</dbReference>
<evidence type="ECO:0000313" key="3">
    <source>
        <dbReference type="Proteomes" id="UP000301309"/>
    </source>
</evidence>
<gene>
    <name evidence="2" type="ORF">SVIO_010770</name>
</gene>
<dbReference type="AlphaFoldDB" id="A0A4D4KQJ3"/>
<name>A0A4D4KQJ3_STRVO</name>
<sequence>MARTLPGADRRCRTPPGHSVRLRCRQTESAPGEAARARHAAAVSFPHPDRIPGTPQSTHFDAQKPQKPQPKPKDKAKDKETRRW</sequence>
<reference evidence="2 3" key="1">
    <citation type="journal article" date="2020" name="Int. J. Syst. Evol. Microbiol.">
        <title>Reclassification of Streptomyces castelarensis and Streptomyces sporoclivatus as later heterotypic synonyms of Streptomyces antimycoticus.</title>
        <authorList>
            <person name="Komaki H."/>
            <person name="Tamura T."/>
        </authorList>
    </citation>
    <scope>NUCLEOTIDE SEQUENCE [LARGE SCALE GENOMIC DNA]</scope>
    <source>
        <strain evidence="2 3">NBRC 13459</strain>
    </source>
</reference>
<protein>
    <submittedName>
        <fullName evidence="2">Uncharacterized protein</fullName>
    </submittedName>
</protein>
<accession>A0A4D4KQJ3</accession>